<reference evidence="1 2" key="1">
    <citation type="submission" date="2019-02" db="EMBL/GenBank/DDBJ databases">
        <title>Closed genome of Sporomusa termitida DSM 4440.</title>
        <authorList>
            <person name="Poehlein A."/>
            <person name="Daniel R."/>
        </authorList>
    </citation>
    <scope>NUCLEOTIDE SEQUENCE [LARGE SCALE GENOMIC DNA]</scope>
    <source>
        <strain evidence="1 2">DSM 4440</strain>
    </source>
</reference>
<dbReference type="KEGG" id="sted:SPTER_16510"/>
<evidence type="ECO:0000313" key="2">
    <source>
        <dbReference type="Proteomes" id="UP000320776"/>
    </source>
</evidence>
<dbReference type="RefSeq" id="WP_144349950.1">
    <property type="nucleotide sequence ID" value="NZ_CP036259.1"/>
</dbReference>
<protein>
    <submittedName>
        <fullName evidence="1">Late competence development protein ComFB</fullName>
    </submittedName>
</protein>
<dbReference type="Pfam" id="PF10719">
    <property type="entry name" value="ComFB"/>
    <property type="match status" value="1"/>
</dbReference>
<sequence>MQIRNFMEDLVWQRLDEVLTRHPKACGCEKCRYDIAALALNFLPPRYVVTDQGETYTRIKGLEQQFNVDIITALSHAIQIVCQQPHHDEG</sequence>
<evidence type="ECO:0000313" key="1">
    <source>
        <dbReference type="EMBL" id="QDR80328.1"/>
    </source>
</evidence>
<accession>A0A517DSN4</accession>
<dbReference type="EMBL" id="CP036259">
    <property type="protein sequence ID" value="QDR80328.1"/>
    <property type="molecule type" value="Genomic_DNA"/>
</dbReference>
<gene>
    <name evidence="1" type="ORF">SPTER_16510</name>
</gene>
<dbReference type="Proteomes" id="UP000320776">
    <property type="component" value="Chromosome"/>
</dbReference>
<dbReference type="AlphaFoldDB" id="A0A517DSN4"/>
<name>A0A517DSN4_9FIRM</name>
<keyword evidence="2" id="KW-1185">Reference proteome</keyword>
<dbReference type="InterPro" id="IPR019657">
    <property type="entry name" value="ComFB"/>
</dbReference>
<dbReference type="OrthoDB" id="5616024at2"/>
<organism evidence="1 2">
    <name type="scientific">Sporomusa termitida</name>
    <dbReference type="NCBI Taxonomy" id="2377"/>
    <lineage>
        <taxon>Bacteria</taxon>
        <taxon>Bacillati</taxon>
        <taxon>Bacillota</taxon>
        <taxon>Negativicutes</taxon>
        <taxon>Selenomonadales</taxon>
        <taxon>Sporomusaceae</taxon>
        <taxon>Sporomusa</taxon>
    </lineage>
</organism>
<proteinExistence type="predicted"/>